<dbReference type="GO" id="GO:0015031">
    <property type="term" value="P:protein transport"/>
    <property type="evidence" value="ECO:0007669"/>
    <property type="project" value="UniProtKB-UniRule"/>
</dbReference>
<dbReference type="PANTHER" id="PTHR15954">
    <property type="entry name" value="VACUOLAR PROTEIN SORTING-ASSOCIATED PROTEIN 51 HOMOLOG"/>
    <property type="match status" value="1"/>
</dbReference>
<comment type="subunit">
    <text evidence="2">Component of the Golgi-associated retrograde protein (GARP) complex.</text>
</comment>
<dbReference type="InterPro" id="IPR014812">
    <property type="entry name" value="Vps51"/>
</dbReference>
<dbReference type="OMA" id="YNLKPPG"/>
<evidence type="ECO:0000256" key="1">
    <source>
        <dbReference type="ARBA" id="ARBA00006080"/>
    </source>
</evidence>
<dbReference type="GO" id="GO:0006869">
    <property type="term" value="P:lipid transport"/>
    <property type="evidence" value="ECO:0007669"/>
    <property type="project" value="UniProtKB-UniRule"/>
</dbReference>
<dbReference type="EMBL" id="HF935642">
    <property type="protein sequence ID" value="CCX11755.1"/>
    <property type="molecule type" value="Genomic_DNA"/>
</dbReference>
<feature type="compositionally biased region" description="Low complexity" evidence="3">
    <location>
        <begin position="24"/>
        <end position="39"/>
    </location>
</feature>
<evidence type="ECO:0000313" key="5">
    <source>
        <dbReference type="Proteomes" id="UP000018144"/>
    </source>
</evidence>
<accession>U4LBW2</accession>
<dbReference type="GO" id="GO:0048193">
    <property type="term" value="P:Golgi vesicle transport"/>
    <property type="evidence" value="ECO:0007669"/>
    <property type="project" value="TreeGrafter"/>
</dbReference>
<evidence type="ECO:0000256" key="3">
    <source>
        <dbReference type="SAM" id="MobiDB-lite"/>
    </source>
</evidence>
<feature type="region of interest" description="Disordered" evidence="3">
    <location>
        <begin position="225"/>
        <end position="271"/>
    </location>
</feature>
<proteinExistence type="inferred from homology"/>
<sequence length="271" mass="30320">MPPPSQPPSRTPSISISSPPPTHSYPVSTTSNHSSRNNSLDIPCDSPRRPPNKRNRSALRQFYGLSASGEVLEELDRKDFTEKEYLDRLLATKSVKELLVGENDLVNDIRGLDGERKALVYDNYSKLIAATDTIRRMRASMEPLTPTTSTLEPAVSHIEGVSRELVAGMKAAGLADSREVVQARAVKWALAAPERIRKLRREGKQERAQEVWERLQGLCDKWGSAKGTEELRRRGEEAVKEELNTETGDGKREEERKKEGEITTKDTNEAT</sequence>
<keyword evidence="2" id="KW-0333">Golgi apparatus</keyword>
<comment type="function">
    <text evidence="2">Acts as component of the GARP complex that is involved in retrograde transport from early and late endosomes to the trans-Golgi network (TGN).</text>
</comment>
<comment type="subcellular location">
    <subcellularLocation>
        <location evidence="2">Golgi apparatus</location>
        <location evidence="2">trans-Golgi network</location>
    </subcellularLocation>
</comment>
<dbReference type="AlphaFoldDB" id="U4LBW2"/>
<gene>
    <name evidence="4" type="ORF">PCON_11349</name>
</gene>
<protein>
    <recommendedName>
        <fullName evidence="2">Vacuolar protein sorting-associated protein 51 homolog</fullName>
    </recommendedName>
</protein>
<dbReference type="GO" id="GO:0042147">
    <property type="term" value="P:retrograde transport, endosome to Golgi"/>
    <property type="evidence" value="ECO:0007669"/>
    <property type="project" value="UniProtKB-UniRule"/>
</dbReference>
<reference evidence="4 5" key="1">
    <citation type="journal article" date="2013" name="PLoS Genet.">
        <title>The genome and development-dependent transcriptomes of Pyronema confluens: a window into fungal evolution.</title>
        <authorList>
            <person name="Traeger S."/>
            <person name="Altegoer F."/>
            <person name="Freitag M."/>
            <person name="Gabaldon T."/>
            <person name="Kempken F."/>
            <person name="Kumar A."/>
            <person name="Marcet-Houben M."/>
            <person name="Poggeler S."/>
            <person name="Stajich J.E."/>
            <person name="Nowrousian M."/>
        </authorList>
    </citation>
    <scope>NUCLEOTIDE SEQUENCE [LARGE SCALE GENOMIC DNA]</scope>
    <source>
        <strain evidence="5">CBS 100304</strain>
        <tissue evidence="4">Vegetative mycelium</tissue>
    </source>
</reference>
<name>U4LBW2_PYROM</name>
<dbReference type="eggNOG" id="KOG2346">
    <property type="taxonomic scope" value="Eukaryota"/>
</dbReference>
<dbReference type="GO" id="GO:0000938">
    <property type="term" value="C:GARP complex"/>
    <property type="evidence" value="ECO:0007669"/>
    <property type="project" value="UniProtKB-UniRule"/>
</dbReference>
<dbReference type="Proteomes" id="UP000018144">
    <property type="component" value="Unassembled WGS sequence"/>
</dbReference>
<keyword evidence="2" id="KW-0445">Lipid transport</keyword>
<dbReference type="GO" id="GO:0032456">
    <property type="term" value="P:endocytic recycling"/>
    <property type="evidence" value="ECO:0007669"/>
    <property type="project" value="TreeGrafter"/>
</dbReference>
<dbReference type="Pfam" id="PF08700">
    <property type="entry name" value="VPS51_Exo84_N"/>
    <property type="match status" value="1"/>
</dbReference>
<dbReference type="GO" id="GO:0005829">
    <property type="term" value="C:cytosol"/>
    <property type="evidence" value="ECO:0007669"/>
    <property type="project" value="GOC"/>
</dbReference>
<organism evidence="4 5">
    <name type="scientific">Pyronema omphalodes (strain CBS 100304)</name>
    <name type="common">Pyronema confluens</name>
    <dbReference type="NCBI Taxonomy" id="1076935"/>
    <lineage>
        <taxon>Eukaryota</taxon>
        <taxon>Fungi</taxon>
        <taxon>Dikarya</taxon>
        <taxon>Ascomycota</taxon>
        <taxon>Pezizomycotina</taxon>
        <taxon>Pezizomycetes</taxon>
        <taxon>Pezizales</taxon>
        <taxon>Pyronemataceae</taxon>
        <taxon>Pyronema</taxon>
    </lineage>
</organism>
<feature type="compositionally biased region" description="Basic and acidic residues" evidence="3">
    <location>
        <begin position="227"/>
        <end position="271"/>
    </location>
</feature>
<keyword evidence="2" id="KW-0813">Transport</keyword>
<keyword evidence="5" id="KW-1185">Reference proteome</keyword>
<keyword evidence="2" id="KW-0653">Protein transport</keyword>
<dbReference type="GO" id="GO:0016020">
    <property type="term" value="C:membrane"/>
    <property type="evidence" value="ECO:0007669"/>
    <property type="project" value="TreeGrafter"/>
</dbReference>
<dbReference type="OrthoDB" id="203678at2759"/>
<dbReference type="GO" id="GO:0007030">
    <property type="term" value="P:Golgi organization"/>
    <property type="evidence" value="ECO:0007669"/>
    <property type="project" value="UniProtKB-UniRule"/>
</dbReference>
<dbReference type="STRING" id="1076935.U4LBW2"/>
<dbReference type="GO" id="GO:1990745">
    <property type="term" value="C:EARP complex"/>
    <property type="evidence" value="ECO:0007669"/>
    <property type="project" value="TreeGrafter"/>
</dbReference>
<comment type="similarity">
    <text evidence="1 2">Belongs to the VPS51 family.</text>
</comment>
<evidence type="ECO:0000313" key="4">
    <source>
        <dbReference type="EMBL" id="CCX11755.1"/>
    </source>
</evidence>
<feature type="region of interest" description="Disordered" evidence="3">
    <location>
        <begin position="1"/>
        <end position="55"/>
    </location>
</feature>
<evidence type="ECO:0000256" key="2">
    <source>
        <dbReference type="RuleBase" id="RU368010"/>
    </source>
</evidence>
<dbReference type="PANTHER" id="PTHR15954:SF4">
    <property type="entry name" value="VACUOLAR PROTEIN SORTING-ASSOCIATED PROTEIN 51 HOMOLOG"/>
    <property type="match status" value="1"/>
</dbReference>
<feature type="compositionally biased region" description="Pro residues" evidence="3">
    <location>
        <begin position="1"/>
        <end position="10"/>
    </location>
</feature>